<sequence>MKKSITGSEFKAIFRNKKLLIPILAVLFIPVLYSGMFLWAFWDPYEQLSDLPVAVVNSDQGAEFDGDNLHIGDELVEKLKESEQFDFHFVDKEEGYKNLEKQDYYMLVEIPEDFSENGTTLLAEHPKKLALKYVPNESFNFLSAQIGDTAMKEIKSSLSKSVSETYAETMFDKIQEMGDGYETASEKAGEINNGALDLSKGAKTLKDNLTVLAEKNVEMTDGVAKTKAGAAELASGSKELSDGVGVMTDKTNQLYKGTQDVQSGVDALAGGIDKSRAGLEEVDAGLDSAVDNTAKLYAGSQTLAEKIGELQAGADRTQAGAKAIGSGAAELEEQLAPFMGSLPEEKQAQLQAAINQIKQGASGLETGTGSLSAGAGELQKGAGTLAGGIGQLNEGQKKLQGGVDQLVAGSVQLDEGSNKLQAGQAEIVKNFGLLTEKMGEVHQGTVRLASGAGELNSGLNKVYDGSAQLTDGSKKLADGSVQLADGSTKLADGTTEYEQKLKDAAKEANSVEPNDETYDMMAGPVDVKNEKINHVPNYGTGFAPYFLSLGLFVGALLISIVYPLKEPADRPSSGMSWFMGKFAVLTTVGIIQSLIAAAILLFGLGLEVESVPLFLLSTIITSLTFLALIQMLVTILGDPGRFVAIIILILQLTTSAGTFPLELIPSALQPISALLPMTYSVSAFKAVISSGDFGFMWQNLFILLGYFLVFIVLTSIFFVGLFKKQYSKTAEAA</sequence>
<evidence type="ECO:0000259" key="6">
    <source>
        <dbReference type="Pfam" id="PF12698"/>
    </source>
</evidence>
<keyword evidence="2 5" id="KW-0812">Transmembrane</keyword>
<feature type="transmembrane region" description="Helical" evidence="5">
    <location>
        <begin position="20"/>
        <end position="42"/>
    </location>
</feature>
<organism evidence="7 8">
    <name type="scientific">Rossellomorea oryzaecorticis</name>
    <dbReference type="NCBI Taxonomy" id="1396505"/>
    <lineage>
        <taxon>Bacteria</taxon>
        <taxon>Bacillati</taxon>
        <taxon>Bacillota</taxon>
        <taxon>Bacilli</taxon>
        <taxon>Bacillales</taxon>
        <taxon>Bacillaceae</taxon>
        <taxon>Rossellomorea</taxon>
    </lineage>
</organism>
<dbReference type="EMBL" id="JBJOSA010000004">
    <property type="protein sequence ID" value="MFL8936480.1"/>
    <property type="molecule type" value="Genomic_DNA"/>
</dbReference>
<keyword evidence="8" id="KW-1185">Reference proteome</keyword>
<feature type="domain" description="ABC-2 type transporter transmembrane" evidence="6">
    <location>
        <begin position="25"/>
        <end position="166"/>
    </location>
</feature>
<dbReference type="Proteomes" id="UP001628668">
    <property type="component" value="Unassembled WGS sequence"/>
</dbReference>
<dbReference type="SUPFAM" id="SSF58104">
    <property type="entry name" value="Methyl-accepting chemotaxis protein (MCP) signaling domain"/>
    <property type="match status" value="1"/>
</dbReference>
<dbReference type="InterPro" id="IPR051328">
    <property type="entry name" value="T7SS_ABC-Transporter"/>
</dbReference>
<evidence type="ECO:0000256" key="1">
    <source>
        <dbReference type="ARBA" id="ARBA00004141"/>
    </source>
</evidence>
<comment type="subcellular location">
    <subcellularLocation>
        <location evidence="1">Membrane</location>
        <topology evidence="1">Multi-pass membrane protein</topology>
    </subcellularLocation>
</comment>
<reference evidence="7 8" key="1">
    <citation type="submission" date="2024-12" db="EMBL/GenBank/DDBJ databases">
        <authorList>
            <person name="Li X."/>
            <person name="Zhang D."/>
        </authorList>
    </citation>
    <scope>NUCLEOTIDE SEQUENCE [LARGE SCALE GENOMIC DNA]</scope>
    <source>
        <strain evidence="7 8">JCM19602</strain>
    </source>
</reference>
<feature type="transmembrane region" description="Helical" evidence="5">
    <location>
        <begin position="611"/>
        <end position="635"/>
    </location>
</feature>
<dbReference type="NCBIfam" id="TIGR03061">
    <property type="entry name" value="pip_yhgE_Nterm"/>
    <property type="match status" value="1"/>
</dbReference>
<name>A0ABW8VNS0_9BACI</name>
<dbReference type="PANTHER" id="PTHR43077:SF5">
    <property type="entry name" value="PHAGE INFECTION PROTEIN"/>
    <property type="match status" value="1"/>
</dbReference>
<comment type="caution">
    <text evidence="7">The sequence shown here is derived from an EMBL/GenBank/DDBJ whole genome shotgun (WGS) entry which is preliminary data.</text>
</comment>
<evidence type="ECO:0000256" key="3">
    <source>
        <dbReference type="ARBA" id="ARBA00022989"/>
    </source>
</evidence>
<evidence type="ECO:0000256" key="2">
    <source>
        <dbReference type="ARBA" id="ARBA00022692"/>
    </source>
</evidence>
<dbReference type="Pfam" id="PF12698">
    <property type="entry name" value="ABC2_membrane_3"/>
    <property type="match status" value="2"/>
</dbReference>
<dbReference type="Gene3D" id="3.40.1710.10">
    <property type="entry name" value="abc type-2 transporter like domain"/>
    <property type="match status" value="1"/>
</dbReference>
<feature type="transmembrane region" description="Helical" evidence="5">
    <location>
        <begin position="700"/>
        <end position="722"/>
    </location>
</feature>
<accession>A0ABW8VNS0</accession>
<dbReference type="NCBIfam" id="TIGR03062">
    <property type="entry name" value="pip_yhgE_Cterm"/>
    <property type="match status" value="1"/>
</dbReference>
<feature type="transmembrane region" description="Helical" evidence="5">
    <location>
        <begin position="642"/>
        <end position="661"/>
    </location>
</feature>
<protein>
    <submittedName>
        <fullName evidence="7">YhgE/Pip family protein</fullName>
    </submittedName>
</protein>
<dbReference type="InterPro" id="IPR023908">
    <property type="entry name" value="xxxLxxG_rpt"/>
</dbReference>
<dbReference type="InterPro" id="IPR017501">
    <property type="entry name" value="Phage_infect_YhgE_C"/>
</dbReference>
<feature type="transmembrane region" description="Helical" evidence="5">
    <location>
        <begin position="582"/>
        <end position="605"/>
    </location>
</feature>
<keyword evidence="3 5" id="KW-1133">Transmembrane helix</keyword>
<dbReference type="NCBIfam" id="TIGR03057">
    <property type="entry name" value="xxxLxxG_by_4"/>
    <property type="match status" value="3"/>
</dbReference>
<dbReference type="RefSeq" id="WP_411159321.1">
    <property type="nucleotide sequence ID" value="NZ_JBJOSA010000004.1"/>
</dbReference>
<feature type="domain" description="ABC-2 type transporter transmembrane" evidence="6">
    <location>
        <begin position="511"/>
        <end position="715"/>
    </location>
</feature>
<dbReference type="InterPro" id="IPR017500">
    <property type="entry name" value="Phage_infect_YhgE_N"/>
</dbReference>
<dbReference type="Gene3D" id="1.10.287.950">
    <property type="entry name" value="Methyl-accepting chemotaxis protein"/>
    <property type="match status" value="1"/>
</dbReference>
<evidence type="ECO:0000256" key="4">
    <source>
        <dbReference type="ARBA" id="ARBA00023136"/>
    </source>
</evidence>
<evidence type="ECO:0000256" key="5">
    <source>
        <dbReference type="SAM" id="Phobius"/>
    </source>
</evidence>
<dbReference type="PANTHER" id="PTHR43077">
    <property type="entry name" value="TRANSPORT PERMEASE YVFS-RELATED"/>
    <property type="match status" value="1"/>
</dbReference>
<keyword evidence="4 5" id="KW-0472">Membrane</keyword>
<evidence type="ECO:0000313" key="8">
    <source>
        <dbReference type="Proteomes" id="UP001628668"/>
    </source>
</evidence>
<dbReference type="InterPro" id="IPR013525">
    <property type="entry name" value="ABC2_TM"/>
</dbReference>
<gene>
    <name evidence="7" type="ORF">ACKA06_06710</name>
</gene>
<proteinExistence type="predicted"/>
<evidence type="ECO:0000313" key="7">
    <source>
        <dbReference type="EMBL" id="MFL8936480.1"/>
    </source>
</evidence>
<feature type="transmembrane region" description="Helical" evidence="5">
    <location>
        <begin position="542"/>
        <end position="562"/>
    </location>
</feature>